<keyword evidence="6 7" id="KW-0472">Membrane</keyword>
<dbReference type="Proteomes" id="UP001181622">
    <property type="component" value="Unassembled WGS sequence"/>
</dbReference>
<feature type="transmembrane region" description="Helical" evidence="7">
    <location>
        <begin position="269"/>
        <end position="290"/>
    </location>
</feature>
<dbReference type="InterPro" id="IPR001173">
    <property type="entry name" value="Glyco_trans_2-like"/>
</dbReference>
<feature type="transmembrane region" description="Helical" evidence="7">
    <location>
        <begin position="231"/>
        <end position="257"/>
    </location>
</feature>
<dbReference type="InterPro" id="IPR050256">
    <property type="entry name" value="Glycosyltransferase_2"/>
</dbReference>
<dbReference type="InterPro" id="IPR029044">
    <property type="entry name" value="Nucleotide-diphossugar_trans"/>
</dbReference>
<dbReference type="PANTHER" id="PTHR48090">
    <property type="entry name" value="UNDECAPRENYL-PHOSPHATE 4-DEOXY-4-FORMAMIDO-L-ARABINOSE TRANSFERASE-RELATED"/>
    <property type="match status" value="1"/>
</dbReference>
<dbReference type="RefSeq" id="WP_309390237.1">
    <property type="nucleotide sequence ID" value="NZ_JADBEO010000011.1"/>
</dbReference>
<protein>
    <submittedName>
        <fullName evidence="9">Glycosyltransferase family 2 protein</fullName>
    </submittedName>
</protein>
<dbReference type="CDD" id="cd04187">
    <property type="entry name" value="DPM1_like_bac"/>
    <property type="match status" value="1"/>
</dbReference>
<evidence type="ECO:0000256" key="2">
    <source>
        <dbReference type="ARBA" id="ARBA00022676"/>
    </source>
</evidence>
<keyword evidence="4 7" id="KW-0812">Transmembrane</keyword>
<evidence type="ECO:0000256" key="3">
    <source>
        <dbReference type="ARBA" id="ARBA00022679"/>
    </source>
</evidence>
<comment type="caution">
    <text evidence="9">The sequence shown here is derived from an EMBL/GenBank/DDBJ whole genome shotgun (WGS) entry which is preliminary data.</text>
</comment>
<dbReference type="EMBL" id="JADBEO010000011">
    <property type="protein sequence ID" value="MDR4306387.1"/>
    <property type="molecule type" value="Genomic_DNA"/>
</dbReference>
<dbReference type="Pfam" id="PF00535">
    <property type="entry name" value="Glycos_transf_2"/>
    <property type="match status" value="1"/>
</dbReference>
<keyword evidence="2" id="KW-0328">Glycosyltransferase</keyword>
<gene>
    <name evidence="9" type="ORF">IHQ68_07125</name>
</gene>
<reference evidence="9" key="1">
    <citation type="submission" date="2020-10" db="EMBL/GenBank/DDBJ databases">
        <authorList>
            <person name="Abbas A."/>
            <person name="Razzaq R."/>
            <person name="Waqas M."/>
            <person name="Abbas N."/>
            <person name="Nielsen T.K."/>
            <person name="Hansen L.H."/>
            <person name="Hussain S."/>
            <person name="Shahid M."/>
        </authorList>
    </citation>
    <scope>NUCLEOTIDE SEQUENCE</scope>
    <source>
        <strain evidence="9">S14</strain>
    </source>
</reference>
<feature type="domain" description="Glycosyltransferase 2-like" evidence="8">
    <location>
        <begin position="7"/>
        <end position="168"/>
    </location>
</feature>
<evidence type="ECO:0000259" key="8">
    <source>
        <dbReference type="Pfam" id="PF00535"/>
    </source>
</evidence>
<evidence type="ECO:0000313" key="9">
    <source>
        <dbReference type="EMBL" id="MDR4306387.1"/>
    </source>
</evidence>
<accession>A0ABU1DE61</accession>
<dbReference type="SUPFAM" id="SSF53448">
    <property type="entry name" value="Nucleotide-diphospho-sugar transferases"/>
    <property type="match status" value="1"/>
</dbReference>
<dbReference type="PANTHER" id="PTHR48090:SF1">
    <property type="entry name" value="PROPHAGE BACTOPRENOL GLUCOSYL TRANSFERASE HOMOLOG"/>
    <property type="match status" value="1"/>
</dbReference>
<evidence type="ECO:0000313" key="10">
    <source>
        <dbReference type="Proteomes" id="UP001181622"/>
    </source>
</evidence>
<proteinExistence type="predicted"/>
<evidence type="ECO:0000256" key="5">
    <source>
        <dbReference type="ARBA" id="ARBA00022989"/>
    </source>
</evidence>
<evidence type="ECO:0000256" key="4">
    <source>
        <dbReference type="ARBA" id="ARBA00022692"/>
    </source>
</evidence>
<keyword evidence="3" id="KW-0808">Transferase</keyword>
<evidence type="ECO:0000256" key="6">
    <source>
        <dbReference type="ARBA" id="ARBA00023136"/>
    </source>
</evidence>
<keyword evidence="5 7" id="KW-1133">Transmembrane helix</keyword>
<organism evidence="9 10">
    <name type="scientific">Chelatococcus sambhunathii</name>
    <dbReference type="NCBI Taxonomy" id="363953"/>
    <lineage>
        <taxon>Bacteria</taxon>
        <taxon>Pseudomonadati</taxon>
        <taxon>Pseudomonadota</taxon>
        <taxon>Alphaproteobacteria</taxon>
        <taxon>Hyphomicrobiales</taxon>
        <taxon>Chelatococcaceae</taxon>
        <taxon>Chelatococcus</taxon>
    </lineage>
</organism>
<comment type="subcellular location">
    <subcellularLocation>
        <location evidence="1">Membrane</location>
        <topology evidence="1">Multi-pass membrane protein</topology>
    </subcellularLocation>
</comment>
<keyword evidence="10" id="KW-1185">Reference proteome</keyword>
<name>A0ABU1DE61_9HYPH</name>
<sequence>MSGETISFVLPVYNEEAVLPLLIARMKDLIAKLDAEVEVIFVDDGSTDSSGVFLSQLAKSDPAFRYVALSRNFGQQAAMTAGLEAARGDAVILMDADLQDPPHVALDLVAKWREGYEVVYARRIKRDGETIVKKVTSSLFYRLIGHVSSIEIPRDVGDFRLVDRAALDAFLAMPEQNRFVRGMLAWVGFRQTAVPYHREARAAGKTQYNYRKLAKLAGSALVSFSDVPLRVALWVGAAVSVVAMMFGLYVIALGLFWRENMVEGWASTMVVVSFLSGVNLLMTGVVGVYVGRIYAEAKKRPLFIVARKVGFDRAEATQDRSVPLRSAS</sequence>
<evidence type="ECO:0000256" key="1">
    <source>
        <dbReference type="ARBA" id="ARBA00004141"/>
    </source>
</evidence>
<evidence type="ECO:0000256" key="7">
    <source>
        <dbReference type="SAM" id="Phobius"/>
    </source>
</evidence>
<dbReference type="Gene3D" id="3.90.550.10">
    <property type="entry name" value="Spore Coat Polysaccharide Biosynthesis Protein SpsA, Chain A"/>
    <property type="match status" value="1"/>
</dbReference>